<accession>A0A392R4E1</accession>
<name>A0A392R4E1_9FABA</name>
<feature type="compositionally biased region" description="Gly residues" evidence="1">
    <location>
        <begin position="83"/>
        <end position="99"/>
    </location>
</feature>
<sequence length="111" mass="11759">EVRLAIEYIVIPGGEAVELLPRRSEIIDRQLELVQSYQLAAQKSGTDQNTRLQILPLKLSTKKASNSSSVPRKKRSSTSEKSVGGGGSEKSVGGGGSGKGTSVTRLPILPE</sequence>
<organism evidence="2 3">
    <name type="scientific">Trifolium medium</name>
    <dbReference type="NCBI Taxonomy" id="97028"/>
    <lineage>
        <taxon>Eukaryota</taxon>
        <taxon>Viridiplantae</taxon>
        <taxon>Streptophyta</taxon>
        <taxon>Embryophyta</taxon>
        <taxon>Tracheophyta</taxon>
        <taxon>Spermatophyta</taxon>
        <taxon>Magnoliopsida</taxon>
        <taxon>eudicotyledons</taxon>
        <taxon>Gunneridae</taxon>
        <taxon>Pentapetalae</taxon>
        <taxon>rosids</taxon>
        <taxon>fabids</taxon>
        <taxon>Fabales</taxon>
        <taxon>Fabaceae</taxon>
        <taxon>Papilionoideae</taxon>
        <taxon>50 kb inversion clade</taxon>
        <taxon>NPAAA clade</taxon>
        <taxon>Hologalegina</taxon>
        <taxon>IRL clade</taxon>
        <taxon>Trifolieae</taxon>
        <taxon>Trifolium</taxon>
    </lineage>
</organism>
<feature type="region of interest" description="Disordered" evidence="1">
    <location>
        <begin position="57"/>
        <end position="111"/>
    </location>
</feature>
<dbReference type="Proteomes" id="UP000265520">
    <property type="component" value="Unassembled WGS sequence"/>
</dbReference>
<dbReference type="AlphaFoldDB" id="A0A392R4E1"/>
<evidence type="ECO:0000256" key="1">
    <source>
        <dbReference type="SAM" id="MobiDB-lite"/>
    </source>
</evidence>
<protein>
    <submittedName>
        <fullName evidence="2">Uncharacterized protein</fullName>
    </submittedName>
</protein>
<dbReference type="EMBL" id="LXQA010184719">
    <property type="protein sequence ID" value="MCI31107.1"/>
    <property type="molecule type" value="Genomic_DNA"/>
</dbReference>
<evidence type="ECO:0000313" key="3">
    <source>
        <dbReference type="Proteomes" id="UP000265520"/>
    </source>
</evidence>
<reference evidence="2 3" key="1">
    <citation type="journal article" date="2018" name="Front. Plant Sci.">
        <title>Red Clover (Trifolium pratense) and Zigzag Clover (T. medium) - A Picture of Genomic Similarities and Differences.</title>
        <authorList>
            <person name="Dluhosova J."/>
            <person name="Istvanek J."/>
            <person name="Nedelnik J."/>
            <person name="Repkova J."/>
        </authorList>
    </citation>
    <scope>NUCLEOTIDE SEQUENCE [LARGE SCALE GENOMIC DNA]</scope>
    <source>
        <strain evidence="3">cv. 10/8</strain>
        <tissue evidence="2">Leaf</tissue>
    </source>
</reference>
<comment type="caution">
    <text evidence="2">The sequence shown here is derived from an EMBL/GenBank/DDBJ whole genome shotgun (WGS) entry which is preliminary data.</text>
</comment>
<keyword evidence="3" id="KW-1185">Reference proteome</keyword>
<feature type="non-terminal residue" evidence="2">
    <location>
        <position position="1"/>
    </location>
</feature>
<evidence type="ECO:0000313" key="2">
    <source>
        <dbReference type="EMBL" id="MCI31107.1"/>
    </source>
</evidence>
<proteinExistence type="predicted"/>